<evidence type="ECO:0008006" key="11">
    <source>
        <dbReference type="Google" id="ProtNLM"/>
    </source>
</evidence>
<accession>A0AAD5XQW8</accession>
<dbReference type="PRINTS" id="PR02047">
    <property type="entry name" value="BREFELDNASP4"/>
</dbReference>
<evidence type="ECO:0000256" key="1">
    <source>
        <dbReference type="ARBA" id="ARBA00004141"/>
    </source>
</evidence>
<evidence type="ECO:0000256" key="3">
    <source>
        <dbReference type="ARBA" id="ARBA00022989"/>
    </source>
</evidence>
<dbReference type="AlphaFoldDB" id="A0AAD5XQW8"/>
<feature type="transmembrane region" description="Helical" evidence="6">
    <location>
        <begin position="785"/>
        <end position="801"/>
    </location>
</feature>
<sequence length="1234" mass="136851">MHEELTVPLSVHDPHKFPSSSDLTNATTSQISSSPSREGDRDADALEAGERSNKAAEETAAISEVNELHPVGNTACPTPVPTPASPADAAPSAAAPATHQARIAANLAPHITLDVFQTCTKAVIAYIICCLFVLVEPIADFFGSTVYLAPIAVLLFPPVRPFGGILEIILIGILGIGFGAAVSAVGLKLSVTYMEQTNQTDTGSTGGNLIQVAFLLFAVFTLGYARAGYPRVYSGTVVACLMLGFPLTGTVDQQTNIRDTLMRVLKPLIFGTLVCVIVDLAVFPKFSGRILKSSIHKSVTESKELLDLLVKSFLLVDAETPIPLDKILAKQAQVRTAMASTKAARRECHYEITYDRYSPDDYKTLVKPLQEMMKYLGGCVACVKLEKYLVDMVETEEAEKAVQVKRNFMEQAMKNAEYRHTVHGHFQPRRSHLGPGSPGSPGGTPGLRPWEEHQGENLTVRSLNHLTTNSLRSLKAASVELRGEIAEGHHVQISGREITGGMFGGSKRLLKQYLAALSSATLGLSTACVEALEFADAHMLRVDWKPDPKHPTLFQNSKTIFLKCMGRLGYSRNGLEQFEGAQTLGAASSYGIPLDDYRSPRMNLVAAIEAFEQREWSVLAKISHQVDPMSVLSPQQAPHLVPDNHWNAANLFREEYFLASFFIFNLKQCAQKLLRFEEAVHILRSKRLSRHRFWMPKMKLSAWLRGGEVLMESNDQDNPDIPLYTEGKETFLAPGRWGKFRWSLWKCFNHLQSRQVKFGAKMAIATLILVWPAYVWQAWWQEWRCTWALVTMLIVISPTVGTSNIMGFYRILGTMAGGLCGYITWVIAPSNRASIIILSTVFAYPCLYLFIKTPHARLGTAALVTYTVVVFSTYATFRLPAPHDTIALLAIKRMITISVGVIVAVLTTSYVFPFVARTELRRGLSKSLYLVSVLYSHLAALVASNEVEKDASHYVLAKFNRSRLQIRILERALNKSVTKHLELLELTRNEPRLKGPFPYAVFSEMVSIERDIVERLGNVRRIVDGEYHDVVPGGPVALTSPRVGFGEFFRREIVMPVEKYRIDMFASLLLYLHTLSHSLHSKLPLPPFMPPARASRLRLFSKIRALPALRDPVLSDRSEEREGYIRFMAYSFAMESLIEGIEELGALHDAQQPGQIGTTNESLMASEDSHYEAIRREGSGNAMTMTQLMAGGAAGQVMEENEMHHTRATAHPNDTSMIESYNAAIEGNRAPRGL</sequence>
<dbReference type="EMBL" id="JADGJQ010000002">
    <property type="protein sequence ID" value="KAJ3185103.1"/>
    <property type="molecule type" value="Genomic_DNA"/>
</dbReference>
<feature type="transmembrane region" description="Helical" evidence="6">
    <location>
        <begin position="232"/>
        <end position="248"/>
    </location>
</feature>
<feature type="transmembrane region" description="Helical" evidence="6">
    <location>
        <begin position="758"/>
        <end position="779"/>
    </location>
</feature>
<feature type="transmembrane region" description="Helical" evidence="6">
    <location>
        <begin position="268"/>
        <end position="287"/>
    </location>
</feature>
<evidence type="ECO:0000313" key="9">
    <source>
        <dbReference type="EMBL" id="KAJ3185103.1"/>
    </source>
</evidence>
<dbReference type="Proteomes" id="UP001212152">
    <property type="component" value="Unassembled WGS sequence"/>
</dbReference>
<feature type="transmembrane region" description="Helical" evidence="6">
    <location>
        <begin position="168"/>
        <end position="187"/>
    </location>
</feature>
<comment type="subcellular location">
    <subcellularLocation>
        <location evidence="1">Membrane</location>
        <topology evidence="1">Multi-pass membrane protein</topology>
    </subcellularLocation>
</comment>
<feature type="region of interest" description="Disordered" evidence="5">
    <location>
        <begin position="425"/>
        <end position="451"/>
    </location>
</feature>
<comment type="caution">
    <text evidence="9">The sequence shown here is derived from an EMBL/GenBank/DDBJ whole genome shotgun (WGS) entry which is preliminary data.</text>
</comment>
<evidence type="ECO:0000259" key="7">
    <source>
        <dbReference type="Pfam" id="PF10337"/>
    </source>
</evidence>
<reference evidence="9" key="1">
    <citation type="submission" date="2020-05" db="EMBL/GenBank/DDBJ databases">
        <title>Phylogenomic resolution of chytrid fungi.</title>
        <authorList>
            <person name="Stajich J.E."/>
            <person name="Amses K."/>
            <person name="Simmons R."/>
            <person name="Seto K."/>
            <person name="Myers J."/>
            <person name="Bonds A."/>
            <person name="Quandt C.A."/>
            <person name="Barry K."/>
            <person name="Liu P."/>
            <person name="Grigoriev I."/>
            <person name="Longcore J.E."/>
            <person name="James T.Y."/>
        </authorList>
    </citation>
    <scope>NUCLEOTIDE SEQUENCE</scope>
    <source>
        <strain evidence="9">JEL0379</strain>
    </source>
</reference>
<feature type="transmembrane region" description="Helical" evidence="6">
    <location>
        <begin position="123"/>
        <end position="156"/>
    </location>
</feature>
<feature type="transmembrane region" description="Helical" evidence="6">
    <location>
        <begin position="897"/>
        <end position="916"/>
    </location>
</feature>
<name>A0AAD5XQW8_9FUNG</name>
<dbReference type="Pfam" id="PF10337">
    <property type="entry name" value="ArAE_2_N"/>
    <property type="match status" value="1"/>
</dbReference>
<dbReference type="GO" id="GO:0016020">
    <property type="term" value="C:membrane"/>
    <property type="evidence" value="ECO:0007669"/>
    <property type="project" value="UniProtKB-SubCell"/>
</dbReference>
<dbReference type="PANTHER" id="PTHR47804">
    <property type="entry name" value="60S RIBOSOMAL PROTEIN L19"/>
    <property type="match status" value="1"/>
</dbReference>
<organism evidence="9 10">
    <name type="scientific">Geranomyces variabilis</name>
    <dbReference type="NCBI Taxonomy" id="109894"/>
    <lineage>
        <taxon>Eukaryota</taxon>
        <taxon>Fungi</taxon>
        <taxon>Fungi incertae sedis</taxon>
        <taxon>Chytridiomycota</taxon>
        <taxon>Chytridiomycota incertae sedis</taxon>
        <taxon>Chytridiomycetes</taxon>
        <taxon>Spizellomycetales</taxon>
        <taxon>Powellomycetaceae</taxon>
        <taxon>Geranomyces</taxon>
    </lineage>
</organism>
<feature type="domain" description="Integral membrane bound transporter" evidence="8">
    <location>
        <begin position="774"/>
        <end position="906"/>
    </location>
</feature>
<evidence type="ECO:0000256" key="5">
    <source>
        <dbReference type="SAM" id="MobiDB-lite"/>
    </source>
</evidence>
<dbReference type="InterPro" id="IPR052430">
    <property type="entry name" value="IVT-Associated"/>
</dbReference>
<dbReference type="InterPro" id="IPR023244">
    <property type="entry name" value="Brefeldin_A-sensitivity_4"/>
</dbReference>
<dbReference type="PANTHER" id="PTHR47804:SF3">
    <property type="entry name" value="PROTEIN BRE4"/>
    <property type="match status" value="1"/>
</dbReference>
<keyword evidence="10" id="KW-1185">Reference proteome</keyword>
<evidence type="ECO:0000313" key="10">
    <source>
        <dbReference type="Proteomes" id="UP001212152"/>
    </source>
</evidence>
<feature type="transmembrane region" description="Helical" evidence="6">
    <location>
        <begin position="833"/>
        <end position="851"/>
    </location>
</feature>
<evidence type="ECO:0000259" key="8">
    <source>
        <dbReference type="Pfam" id="PF13515"/>
    </source>
</evidence>
<dbReference type="Pfam" id="PF13515">
    <property type="entry name" value="FUSC_2"/>
    <property type="match status" value="1"/>
</dbReference>
<evidence type="ECO:0000256" key="2">
    <source>
        <dbReference type="ARBA" id="ARBA00022692"/>
    </source>
</evidence>
<feature type="transmembrane region" description="Helical" evidence="6">
    <location>
        <begin position="207"/>
        <end position="225"/>
    </location>
</feature>
<dbReference type="InterPro" id="IPR049453">
    <property type="entry name" value="Memb_transporter_dom"/>
</dbReference>
<feature type="compositionally biased region" description="Gly residues" evidence="5">
    <location>
        <begin position="436"/>
        <end position="445"/>
    </location>
</feature>
<keyword evidence="3 6" id="KW-1133">Transmembrane helix</keyword>
<evidence type="ECO:0000256" key="6">
    <source>
        <dbReference type="SAM" id="Phobius"/>
    </source>
</evidence>
<proteinExistence type="predicted"/>
<keyword evidence="2 6" id="KW-0812">Transmembrane</keyword>
<evidence type="ECO:0000256" key="4">
    <source>
        <dbReference type="ARBA" id="ARBA00023136"/>
    </source>
</evidence>
<feature type="transmembrane region" description="Helical" evidence="6">
    <location>
        <begin position="858"/>
        <end position="877"/>
    </location>
</feature>
<feature type="region of interest" description="Disordered" evidence="5">
    <location>
        <begin position="1"/>
        <end position="93"/>
    </location>
</feature>
<feature type="compositionally biased region" description="Basic and acidic residues" evidence="5">
    <location>
        <begin position="37"/>
        <end position="57"/>
    </location>
</feature>
<protein>
    <recommendedName>
        <fullName evidence="11">ER transporter 6TM N-terminal domain-containing protein</fullName>
    </recommendedName>
</protein>
<keyword evidence="4 6" id="KW-0472">Membrane</keyword>
<dbReference type="InterPro" id="IPR018823">
    <property type="entry name" value="ArAE_2_N"/>
</dbReference>
<gene>
    <name evidence="9" type="ORF">HDU87_002669</name>
</gene>
<feature type="compositionally biased region" description="Polar residues" evidence="5">
    <location>
        <begin position="18"/>
        <end position="36"/>
    </location>
</feature>
<feature type="domain" description="Putative ER transporter 6TM N-terminal" evidence="7">
    <location>
        <begin position="208"/>
        <end position="404"/>
    </location>
</feature>